<evidence type="ECO:0000259" key="13">
    <source>
        <dbReference type="Pfam" id="PF01370"/>
    </source>
</evidence>
<evidence type="ECO:0000313" key="17">
    <source>
        <dbReference type="Proteomes" id="UP000319578"/>
    </source>
</evidence>
<keyword evidence="5" id="KW-0735">Signal-anchor</keyword>
<dbReference type="GO" id="GO:0033320">
    <property type="term" value="P:UDP-D-xylose biosynthetic process"/>
    <property type="evidence" value="ECO:0007669"/>
    <property type="project" value="UniProtKB-UniPathway"/>
</dbReference>
<keyword evidence="10" id="KW-0325">Glycoprotein</keyword>
<accession>A0A0K9YIX7</accession>
<dbReference type="FunFam" id="3.40.50.720:FF:000065">
    <property type="entry name" value="UDP-glucuronic acid decarboxylase 1"/>
    <property type="match status" value="1"/>
</dbReference>
<dbReference type="InterPro" id="IPR044516">
    <property type="entry name" value="UXS-like"/>
</dbReference>
<comment type="cofactor">
    <cofactor evidence="1">
        <name>NAD(+)</name>
        <dbReference type="ChEBI" id="CHEBI:57540"/>
    </cofactor>
</comment>
<dbReference type="GO" id="GO:0005737">
    <property type="term" value="C:cytoplasm"/>
    <property type="evidence" value="ECO:0007669"/>
    <property type="project" value="TreeGrafter"/>
</dbReference>
<keyword evidence="7" id="KW-0520">NAD</keyword>
<dbReference type="UniPathway" id="UPA00796">
    <property type="reaction ID" value="UER00771"/>
</dbReference>
<name>A0A0K9YIX7_9BACL</name>
<dbReference type="Proteomes" id="UP000319578">
    <property type="component" value="Unassembled WGS sequence"/>
</dbReference>
<evidence type="ECO:0000256" key="10">
    <source>
        <dbReference type="ARBA" id="ARBA00023180"/>
    </source>
</evidence>
<gene>
    <name evidence="15" type="ORF">ADS79_32125</name>
    <name evidence="14" type="ORF">BRE01_28240</name>
</gene>
<evidence type="ECO:0000256" key="1">
    <source>
        <dbReference type="ARBA" id="ARBA00001911"/>
    </source>
</evidence>
<feature type="domain" description="NAD-dependent epimerase/dehydratase" evidence="13">
    <location>
        <begin position="4"/>
        <end position="244"/>
    </location>
</feature>
<dbReference type="InterPro" id="IPR036291">
    <property type="entry name" value="NAD(P)-bd_dom_sf"/>
</dbReference>
<reference evidence="15" key="2">
    <citation type="submission" date="2015-07" db="EMBL/GenBank/DDBJ databases">
        <title>MeaNS - Measles Nucleotide Surveillance Program.</title>
        <authorList>
            <person name="Tran T."/>
            <person name="Druce J."/>
        </authorList>
    </citation>
    <scope>NUCLEOTIDE SEQUENCE</scope>
    <source>
        <strain evidence="15">DSM 9887</strain>
    </source>
</reference>
<dbReference type="RefSeq" id="WP_049742551.1">
    <property type="nucleotide sequence ID" value="NZ_BJON01000010.1"/>
</dbReference>
<proteinExistence type="predicted"/>
<dbReference type="Proteomes" id="UP000036834">
    <property type="component" value="Unassembled WGS sequence"/>
</dbReference>
<dbReference type="PANTHER" id="PTHR43078">
    <property type="entry name" value="UDP-GLUCURONIC ACID DECARBOXYLASE-RELATED"/>
    <property type="match status" value="1"/>
</dbReference>
<evidence type="ECO:0000256" key="5">
    <source>
        <dbReference type="ARBA" id="ARBA00022968"/>
    </source>
</evidence>
<dbReference type="PATRIC" id="fig|54915.3.peg.523"/>
<dbReference type="SUPFAM" id="SSF51735">
    <property type="entry name" value="NAD(P)-binding Rossmann-fold domains"/>
    <property type="match status" value="1"/>
</dbReference>
<sequence length="318" mass="35480">MTTLITGAAGFLGSHLVKSLLAQGKQVIGIDNLSTGRLQNIEDVRSHALFEFFECDVSAPNVLELEAVHGVSEIYHLASPASPVFYQSAPFDTIAANTIGTQQMLELARKNHARFLYASTSEAYGDPTLHPQPEEYCGNVNTWGPRACYDEAKRLGEVICYEYFQRFEVQVKVARIFNTYSAGLRNDDGRVISNFVTQALTGEDITVYGDGNQTRSFCYVDDNIRGLQLMMEKDAATGEIINIGNPREISILEVARLVKKLSQSTSRISFHPLPLDDPKVRRPVIEKARKLLAWEPQIHLEEGLSRTIAAYRNQLIVN</sequence>
<dbReference type="Gene3D" id="3.40.50.720">
    <property type="entry name" value="NAD(P)-binding Rossmann-like Domain"/>
    <property type="match status" value="1"/>
</dbReference>
<dbReference type="GO" id="GO:0070403">
    <property type="term" value="F:NAD+ binding"/>
    <property type="evidence" value="ECO:0007669"/>
    <property type="project" value="InterPro"/>
</dbReference>
<evidence type="ECO:0000256" key="3">
    <source>
        <dbReference type="ARBA" id="ARBA00022692"/>
    </source>
</evidence>
<dbReference type="PANTHER" id="PTHR43078:SF6">
    <property type="entry name" value="UDP-GLUCURONIC ACID DECARBOXYLASE 1"/>
    <property type="match status" value="1"/>
</dbReference>
<evidence type="ECO:0000313" key="14">
    <source>
        <dbReference type="EMBL" id="GED69122.1"/>
    </source>
</evidence>
<evidence type="ECO:0000256" key="8">
    <source>
        <dbReference type="ARBA" id="ARBA00023034"/>
    </source>
</evidence>
<protein>
    <submittedName>
        <fullName evidence="15">NAD-dependent dehydratase</fullName>
    </submittedName>
</protein>
<evidence type="ECO:0000256" key="6">
    <source>
        <dbReference type="ARBA" id="ARBA00022989"/>
    </source>
</evidence>
<dbReference type="EMBL" id="LGIQ01000017">
    <property type="protein sequence ID" value="KNB68621.1"/>
    <property type="molecule type" value="Genomic_DNA"/>
</dbReference>
<keyword evidence="11" id="KW-0456">Lyase</keyword>
<dbReference type="OrthoDB" id="9771073at2"/>
<dbReference type="AlphaFoldDB" id="A0A0K9YIX7"/>
<evidence type="ECO:0000256" key="2">
    <source>
        <dbReference type="ARBA" id="ARBA00004323"/>
    </source>
</evidence>
<keyword evidence="17" id="KW-1185">Reference proteome</keyword>
<keyword evidence="9" id="KW-0472">Membrane</keyword>
<evidence type="ECO:0000256" key="12">
    <source>
        <dbReference type="ARBA" id="ARBA00037859"/>
    </source>
</evidence>
<evidence type="ECO:0000256" key="9">
    <source>
        <dbReference type="ARBA" id="ARBA00023136"/>
    </source>
</evidence>
<dbReference type="Pfam" id="PF01370">
    <property type="entry name" value="Epimerase"/>
    <property type="match status" value="1"/>
</dbReference>
<reference evidence="16" key="1">
    <citation type="submission" date="2015-07" db="EMBL/GenBank/DDBJ databases">
        <title>Genome sequencing project for genomic taxonomy and phylogenomics of Bacillus-like bacteria.</title>
        <authorList>
            <person name="Liu B."/>
            <person name="Wang J."/>
            <person name="Zhu Y."/>
            <person name="Liu G."/>
            <person name="Chen Q."/>
            <person name="Chen Z."/>
            <person name="Lan J."/>
            <person name="Che J."/>
            <person name="Ge C."/>
            <person name="Shi H."/>
            <person name="Pan Z."/>
            <person name="Liu X."/>
        </authorList>
    </citation>
    <scope>NUCLEOTIDE SEQUENCE [LARGE SCALE GENOMIC DNA]</scope>
    <source>
        <strain evidence="16">DSM 9887</strain>
    </source>
</reference>
<dbReference type="GO" id="GO:0048040">
    <property type="term" value="F:UDP-glucuronate decarboxylase activity"/>
    <property type="evidence" value="ECO:0007669"/>
    <property type="project" value="TreeGrafter"/>
</dbReference>
<evidence type="ECO:0000313" key="15">
    <source>
        <dbReference type="EMBL" id="KNB68621.1"/>
    </source>
</evidence>
<dbReference type="STRING" id="54915.ADS79_32125"/>
<keyword evidence="3" id="KW-0812">Transmembrane</keyword>
<dbReference type="GO" id="GO:0042732">
    <property type="term" value="P:D-xylose metabolic process"/>
    <property type="evidence" value="ECO:0007669"/>
    <property type="project" value="InterPro"/>
</dbReference>
<reference evidence="14 17" key="3">
    <citation type="submission" date="2019-06" db="EMBL/GenBank/DDBJ databases">
        <title>Whole genome shotgun sequence of Brevibacillus reuszeri NBRC 15719.</title>
        <authorList>
            <person name="Hosoyama A."/>
            <person name="Uohara A."/>
            <person name="Ohji S."/>
            <person name="Ichikawa N."/>
        </authorList>
    </citation>
    <scope>NUCLEOTIDE SEQUENCE [LARGE SCALE GENOMIC DNA]</scope>
    <source>
        <strain evidence="14 17">NBRC 15719</strain>
    </source>
</reference>
<evidence type="ECO:0000313" key="16">
    <source>
        <dbReference type="Proteomes" id="UP000036834"/>
    </source>
</evidence>
<dbReference type="InterPro" id="IPR001509">
    <property type="entry name" value="Epimerase_deHydtase"/>
</dbReference>
<dbReference type="EMBL" id="BJON01000010">
    <property type="protein sequence ID" value="GED69122.1"/>
    <property type="molecule type" value="Genomic_DNA"/>
</dbReference>
<keyword evidence="4" id="KW-0210">Decarboxylase</keyword>
<comment type="subcellular location">
    <subcellularLocation>
        <location evidence="2">Golgi apparatus membrane</location>
        <topology evidence="2">Single-pass type II membrane protein</topology>
    </subcellularLocation>
    <subcellularLocation>
        <location evidence="12">Golgi apparatus</location>
        <location evidence="12">Golgi stack membrane</location>
    </subcellularLocation>
</comment>
<comment type="caution">
    <text evidence="15">The sequence shown here is derived from an EMBL/GenBank/DDBJ whole genome shotgun (WGS) entry which is preliminary data.</text>
</comment>
<evidence type="ECO:0000256" key="4">
    <source>
        <dbReference type="ARBA" id="ARBA00022793"/>
    </source>
</evidence>
<evidence type="ECO:0000256" key="11">
    <source>
        <dbReference type="ARBA" id="ARBA00023239"/>
    </source>
</evidence>
<keyword evidence="8" id="KW-0333">Golgi apparatus</keyword>
<evidence type="ECO:0000256" key="7">
    <source>
        <dbReference type="ARBA" id="ARBA00023027"/>
    </source>
</evidence>
<organism evidence="15 16">
    <name type="scientific">Brevibacillus reuszeri</name>
    <dbReference type="NCBI Taxonomy" id="54915"/>
    <lineage>
        <taxon>Bacteria</taxon>
        <taxon>Bacillati</taxon>
        <taxon>Bacillota</taxon>
        <taxon>Bacilli</taxon>
        <taxon>Bacillales</taxon>
        <taxon>Paenibacillaceae</taxon>
        <taxon>Brevibacillus</taxon>
    </lineage>
</organism>
<keyword evidence="6" id="KW-1133">Transmembrane helix</keyword>